<dbReference type="Proteomes" id="UP000584642">
    <property type="component" value="Unassembled WGS sequence"/>
</dbReference>
<proteinExistence type="predicted"/>
<accession>A0ABX2THX7</accession>
<reference evidence="1 2" key="1">
    <citation type="submission" date="2020-05" db="EMBL/GenBank/DDBJ databases">
        <title>Azospirillum oleiclasticum sp. nov, a nitrogen-fixing and heavy crude oil-emulsifying bacterium isolated from the crude oil of Yumen Oilfield.</title>
        <authorList>
            <person name="Wu D."/>
            <person name="Cai M."/>
            <person name="Zhang X."/>
        </authorList>
    </citation>
    <scope>NUCLEOTIDE SEQUENCE [LARGE SCALE GENOMIC DNA]</scope>
    <source>
        <strain evidence="1 2">ROY-1-1-2</strain>
    </source>
</reference>
<evidence type="ECO:0000313" key="1">
    <source>
        <dbReference type="EMBL" id="NYZ22777.1"/>
    </source>
</evidence>
<gene>
    <name evidence="1" type="ORF">HND93_23955</name>
</gene>
<organism evidence="1 2">
    <name type="scientific">Azospirillum oleiclasticum</name>
    <dbReference type="NCBI Taxonomy" id="2735135"/>
    <lineage>
        <taxon>Bacteria</taxon>
        <taxon>Pseudomonadati</taxon>
        <taxon>Pseudomonadota</taxon>
        <taxon>Alphaproteobacteria</taxon>
        <taxon>Rhodospirillales</taxon>
        <taxon>Azospirillaceae</taxon>
        <taxon>Azospirillum</taxon>
    </lineage>
</organism>
<keyword evidence="2" id="KW-1185">Reference proteome</keyword>
<protein>
    <submittedName>
        <fullName evidence="1">Uncharacterized protein</fullName>
    </submittedName>
</protein>
<evidence type="ECO:0000313" key="2">
    <source>
        <dbReference type="Proteomes" id="UP000584642"/>
    </source>
</evidence>
<sequence length="63" mass="7041">MCPTTEADRKVLAARLLAAAGRIERAVYVRPVTMQEAAFRLQWSDALITLAERLLRDPPTTES</sequence>
<dbReference type="RefSeq" id="WP_180284544.1">
    <property type="nucleotide sequence ID" value="NZ_JABFDB010000021.1"/>
</dbReference>
<comment type="caution">
    <text evidence="1">The sequence shown here is derived from an EMBL/GenBank/DDBJ whole genome shotgun (WGS) entry which is preliminary data.</text>
</comment>
<name>A0ABX2THX7_9PROT</name>
<dbReference type="EMBL" id="JABFDB010000021">
    <property type="protein sequence ID" value="NYZ22777.1"/>
    <property type="molecule type" value="Genomic_DNA"/>
</dbReference>